<sequence>MTEELQHETSDIVMQAELEEVEFVAQQGSECVAKETETSYIAHPVASTQEYEDPALAAIQSLLSLEKDGIPSFIVYGNAETVREAITTQITSRTDGGIPIPSGTVVVVRTDNKLVVHTVPQQRNLWPLQEVLELLKDAQIADLQDILISGPHLDTIIVATSAQLCSDLSQSPQAALNFRRYGILRDFVEDSRTAVLLRPTECPEIFDRGLESLSSLPVDVQGNIPVLVLYLVSEEVNAGNYPQSTGQLEHSVLSEATLPLSLQSYTSATSSTTSFQSMADVSPSQFTTQSMSEATLPLFLQSCTPATSSTTSFQSMTNVPPSQFTTQSVATPPVAPACLPSQEFQPPSGTNALHPSKVRYLNARFHADHDTLVEHRSEPGSMRAYEQIVAYRTVQSIGRRLGMVFPYGGQSSISPARVSGQPFTEITYDDLQVWLGYNPNTFTNYRKLYNAVQRVYDVLCATPNHNWNHIMEMLQVMLSEVIHARDDRSNPPAVLGAFRISARELTRNLRDIERSLGGTSAA</sequence>
<dbReference type="AlphaFoldDB" id="A0A4S8MS16"/>
<gene>
    <name evidence="1" type="ORF">K435DRAFT_789929</name>
</gene>
<accession>A0A4S8MS16</accession>
<dbReference type="EMBL" id="ML179046">
    <property type="protein sequence ID" value="THV05920.1"/>
    <property type="molecule type" value="Genomic_DNA"/>
</dbReference>
<dbReference type="Proteomes" id="UP000297245">
    <property type="component" value="Unassembled WGS sequence"/>
</dbReference>
<evidence type="ECO:0000313" key="2">
    <source>
        <dbReference type="Proteomes" id="UP000297245"/>
    </source>
</evidence>
<name>A0A4S8MS16_DENBC</name>
<evidence type="ECO:0000313" key="1">
    <source>
        <dbReference type="EMBL" id="THV05920.1"/>
    </source>
</evidence>
<protein>
    <submittedName>
        <fullName evidence="1">Uncharacterized protein</fullName>
    </submittedName>
</protein>
<organism evidence="1 2">
    <name type="scientific">Dendrothele bispora (strain CBS 962.96)</name>
    <dbReference type="NCBI Taxonomy" id="1314807"/>
    <lineage>
        <taxon>Eukaryota</taxon>
        <taxon>Fungi</taxon>
        <taxon>Dikarya</taxon>
        <taxon>Basidiomycota</taxon>
        <taxon>Agaricomycotina</taxon>
        <taxon>Agaricomycetes</taxon>
        <taxon>Agaricomycetidae</taxon>
        <taxon>Agaricales</taxon>
        <taxon>Agaricales incertae sedis</taxon>
        <taxon>Dendrothele</taxon>
    </lineage>
</organism>
<keyword evidence="2" id="KW-1185">Reference proteome</keyword>
<reference evidence="1 2" key="1">
    <citation type="journal article" date="2019" name="Nat. Ecol. Evol.">
        <title>Megaphylogeny resolves global patterns of mushroom evolution.</title>
        <authorList>
            <person name="Varga T."/>
            <person name="Krizsan K."/>
            <person name="Foldi C."/>
            <person name="Dima B."/>
            <person name="Sanchez-Garcia M."/>
            <person name="Sanchez-Ramirez S."/>
            <person name="Szollosi G.J."/>
            <person name="Szarkandi J.G."/>
            <person name="Papp V."/>
            <person name="Albert L."/>
            <person name="Andreopoulos W."/>
            <person name="Angelini C."/>
            <person name="Antonin V."/>
            <person name="Barry K.W."/>
            <person name="Bougher N.L."/>
            <person name="Buchanan P."/>
            <person name="Buyck B."/>
            <person name="Bense V."/>
            <person name="Catcheside P."/>
            <person name="Chovatia M."/>
            <person name="Cooper J."/>
            <person name="Damon W."/>
            <person name="Desjardin D."/>
            <person name="Finy P."/>
            <person name="Geml J."/>
            <person name="Haridas S."/>
            <person name="Hughes K."/>
            <person name="Justo A."/>
            <person name="Karasinski D."/>
            <person name="Kautmanova I."/>
            <person name="Kiss B."/>
            <person name="Kocsube S."/>
            <person name="Kotiranta H."/>
            <person name="LaButti K.M."/>
            <person name="Lechner B.E."/>
            <person name="Liimatainen K."/>
            <person name="Lipzen A."/>
            <person name="Lukacs Z."/>
            <person name="Mihaltcheva S."/>
            <person name="Morgado L.N."/>
            <person name="Niskanen T."/>
            <person name="Noordeloos M.E."/>
            <person name="Ohm R.A."/>
            <person name="Ortiz-Santana B."/>
            <person name="Ovrebo C."/>
            <person name="Racz N."/>
            <person name="Riley R."/>
            <person name="Savchenko A."/>
            <person name="Shiryaev A."/>
            <person name="Soop K."/>
            <person name="Spirin V."/>
            <person name="Szebenyi C."/>
            <person name="Tomsovsky M."/>
            <person name="Tulloss R.E."/>
            <person name="Uehling J."/>
            <person name="Grigoriev I.V."/>
            <person name="Vagvolgyi C."/>
            <person name="Papp T."/>
            <person name="Martin F.M."/>
            <person name="Miettinen O."/>
            <person name="Hibbett D.S."/>
            <person name="Nagy L.G."/>
        </authorList>
    </citation>
    <scope>NUCLEOTIDE SEQUENCE [LARGE SCALE GENOMIC DNA]</scope>
    <source>
        <strain evidence="1 2">CBS 962.96</strain>
    </source>
</reference>
<proteinExistence type="predicted"/>